<keyword evidence="19" id="KW-1185">Reference proteome</keyword>
<comment type="pathway">
    <text evidence="5">Cofactor biosynthesis; adenosylcobalamin biosynthesis; adenosylcobalamin from cob(II)yrinate a,c-diamide: step 6/7.</text>
</comment>
<gene>
    <name evidence="18" type="primary">cobU</name>
    <name evidence="18" type="ORF">RFV38_04235</name>
</gene>
<comment type="catalytic activity">
    <reaction evidence="2">
        <text>adenosylcob(III)inamide phosphate + GTP + H(+) = adenosylcob(III)inamide-GDP + diphosphate</text>
        <dbReference type="Rhea" id="RHEA:22712"/>
        <dbReference type="ChEBI" id="CHEBI:15378"/>
        <dbReference type="ChEBI" id="CHEBI:33019"/>
        <dbReference type="ChEBI" id="CHEBI:37565"/>
        <dbReference type="ChEBI" id="CHEBI:58502"/>
        <dbReference type="ChEBI" id="CHEBI:60487"/>
        <dbReference type="EC" id="2.7.7.62"/>
    </reaction>
</comment>
<comment type="catalytic activity">
    <reaction evidence="3">
        <text>adenosylcob(III)inamide + GTP = adenosylcob(III)inamide phosphate + GDP + H(+)</text>
        <dbReference type="Rhea" id="RHEA:15765"/>
        <dbReference type="ChEBI" id="CHEBI:2480"/>
        <dbReference type="ChEBI" id="CHEBI:15378"/>
        <dbReference type="ChEBI" id="CHEBI:37565"/>
        <dbReference type="ChEBI" id="CHEBI:58189"/>
        <dbReference type="ChEBI" id="CHEBI:58502"/>
        <dbReference type="EC" id="2.7.1.156"/>
    </reaction>
</comment>
<evidence type="ECO:0000256" key="5">
    <source>
        <dbReference type="ARBA" id="ARBA00004692"/>
    </source>
</evidence>
<organism evidence="18 19">
    <name type="scientific">Candidatus Cetobacterium colombiensis</name>
    <dbReference type="NCBI Taxonomy" id="3073100"/>
    <lineage>
        <taxon>Bacteria</taxon>
        <taxon>Fusobacteriati</taxon>
        <taxon>Fusobacteriota</taxon>
        <taxon>Fusobacteriia</taxon>
        <taxon>Fusobacteriales</taxon>
        <taxon>Fusobacteriaceae</taxon>
        <taxon>Cetobacterium</taxon>
    </lineage>
</organism>
<keyword evidence="15" id="KW-0342">GTP-binding</keyword>
<comment type="pathway">
    <text evidence="6">Cofactor biosynthesis; adenosylcobalamin biosynthesis; adenosylcobalamin from cob(II)yrinate a,c-diamide: step 5/7.</text>
</comment>
<protein>
    <recommendedName>
        <fullName evidence="16">Adenosylcobinamide kinase</fullName>
        <ecNumber evidence="8">2.7.1.156</ecNumber>
        <ecNumber evidence="9">2.7.7.62</ecNumber>
    </recommendedName>
    <alternativeName>
        <fullName evidence="17">Adenosylcobinamide-phosphate guanylyltransferase</fullName>
    </alternativeName>
</protein>
<evidence type="ECO:0000256" key="17">
    <source>
        <dbReference type="ARBA" id="ARBA00030571"/>
    </source>
</evidence>
<dbReference type="EMBL" id="JAVIKH010000004">
    <property type="protein sequence ID" value="MDX8335719.1"/>
    <property type="molecule type" value="Genomic_DNA"/>
</dbReference>
<dbReference type="Gene3D" id="3.40.50.300">
    <property type="entry name" value="P-loop containing nucleotide triphosphate hydrolases"/>
    <property type="match status" value="1"/>
</dbReference>
<dbReference type="PIRSF" id="PIRSF006135">
    <property type="entry name" value="CobU"/>
    <property type="match status" value="1"/>
</dbReference>
<keyword evidence="18" id="KW-0548">Nucleotidyltransferase</keyword>
<evidence type="ECO:0000256" key="8">
    <source>
        <dbReference type="ARBA" id="ARBA00012016"/>
    </source>
</evidence>
<evidence type="ECO:0000256" key="14">
    <source>
        <dbReference type="ARBA" id="ARBA00022840"/>
    </source>
</evidence>
<dbReference type="EC" id="2.7.7.62" evidence="9"/>
<dbReference type="InterPro" id="IPR003203">
    <property type="entry name" value="CobU/CobP"/>
</dbReference>
<evidence type="ECO:0000313" key="19">
    <source>
        <dbReference type="Proteomes" id="UP001279681"/>
    </source>
</evidence>
<dbReference type="SUPFAM" id="SSF52540">
    <property type="entry name" value="P-loop containing nucleoside triphosphate hydrolases"/>
    <property type="match status" value="1"/>
</dbReference>
<dbReference type="PANTHER" id="PTHR34848:SF1">
    <property type="entry name" value="BIFUNCTIONAL ADENOSYLCOBALAMIN BIOSYNTHESIS PROTEIN COBU"/>
    <property type="match status" value="1"/>
</dbReference>
<dbReference type="Proteomes" id="UP001279681">
    <property type="component" value="Unassembled WGS sequence"/>
</dbReference>
<evidence type="ECO:0000256" key="9">
    <source>
        <dbReference type="ARBA" id="ARBA00012523"/>
    </source>
</evidence>
<sequence length="186" mass="21283">MGKIIYVTGGARSGKSTFAEKIVSQLNKQKIYVATAISFDDEMKERVRLHKIQRGEDWITIEEYKNIHRFLEQYKEKNGVVLLDCLTNLVTNNMIMDRNLDWDSISQEVLNEIESDILNQIKMLINFIKGSSLDMVVVSNEVGMGLVPPYALGRYFRDISGRMNQLIGKECQEAYLIASGLELKLK</sequence>
<keyword evidence="12" id="KW-0547">Nucleotide-binding</keyword>
<dbReference type="NCBIfam" id="NF004469">
    <property type="entry name" value="PRK05800.1"/>
    <property type="match status" value="1"/>
</dbReference>
<proteinExistence type="inferred from homology"/>
<evidence type="ECO:0000256" key="11">
    <source>
        <dbReference type="ARBA" id="ARBA00022679"/>
    </source>
</evidence>
<evidence type="ECO:0000256" key="10">
    <source>
        <dbReference type="ARBA" id="ARBA00022573"/>
    </source>
</evidence>
<dbReference type="GO" id="GO:0008820">
    <property type="term" value="F:cobinamide phosphate guanylyltransferase activity"/>
    <property type="evidence" value="ECO:0007669"/>
    <property type="project" value="UniProtKB-EC"/>
</dbReference>
<dbReference type="CDD" id="cd00544">
    <property type="entry name" value="CobU"/>
    <property type="match status" value="1"/>
</dbReference>
<evidence type="ECO:0000256" key="3">
    <source>
        <dbReference type="ARBA" id="ARBA00001522"/>
    </source>
</evidence>
<dbReference type="InterPro" id="IPR027417">
    <property type="entry name" value="P-loop_NTPase"/>
</dbReference>
<keyword evidence="13 18" id="KW-0418">Kinase</keyword>
<evidence type="ECO:0000256" key="13">
    <source>
        <dbReference type="ARBA" id="ARBA00022777"/>
    </source>
</evidence>
<dbReference type="Pfam" id="PF02283">
    <property type="entry name" value="CobU"/>
    <property type="match status" value="1"/>
</dbReference>
<evidence type="ECO:0000256" key="7">
    <source>
        <dbReference type="ARBA" id="ARBA00007490"/>
    </source>
</evidence>
<keyword evidence="11 18" id="KW-0808">Transferase</keyword>
<accession>A0ABU4W916</accession>
<evidence type="ECO:0000256" key="4">
    <source>
        <dbReference type="ARBA" id="ARBA00003889"/>
    </source>
</evidence>
<dbReference type="EC" id="2.7.1.156" evidence="8"/>
<comment type="function">
    <text evidence="4">Catalyzes ATP-dependent phosphorylation of adenosylcobinamide and addition of GMP to adenosylcobinamide phosphate.</text>
</comment>
<evidence type="ECO:0000256" key="15">
    <source>
        <dbReference type="ARBA" id="ARBA00023134"/>
    </source>
</evidence>
<evidence type="ECO:0000256" key="12">
    <source>
        <dbReference type="ARBA" id="ARBA00022741"/>
    </source>
</evidence>
<keyword evidence="10" id="KW-0169">Cobalamin biosynthesis</keyword>
<evidence type="ECO:0000256" key="1">
    <source>
        <dbReference type="ARBA" id="ARBA00000312"/>
    </source>
</evidence>
<keyword evidence="14" id="KW-0067">ATP-binding</keyword>
<comment type="similarity">
    <text evidence="7">Belongs to the CobU/CobP family.</text>
</comment>
<evidence type="ECO:0000256" key="16">
    <source>
        <dbReference type="ARBA" id="ARBA00029570"/>
    </source>
</evidence>
<evidence type="ECO:0000256" key="2">
    <source>
        <dbReference type="ARBA" id="ARBA00000711"/>
    </source>
</evidence>
<dbReference type="PANTHER" id="PTHR34848">
    <property type="match status" value="1"/>
</dbReference>
<reference evidence="19" key="1">
    <citation type="submission" date="2023-07" db="EMBL/GenBank/DDBJ databases">
        <authorList>
            <person name="Colorado M.A."/>
            <person name="Villamil L.M."/>
            <person name="Melo J.F."/>
            <person name="Rodriguez J.A."/>
            <person name="Ruiz R.Y."/>
        </authorList>
    </citation>
    <scope>NUCLEOTIDE SEQUENCE [LARGE SCALE GENOMIC DNA]</scope>
    <source>
        <strain evidence="19">C33</strain>
    </source>
</reference>
<comment type="caution">
    <text evidence="18">The sequence shown here is derived from an EMBL/GenBank/DDBJ whole genome shotgun (WGS) entry which is preliminary data.</text>
</comment>
<comment type="catalytic activity">
    <reaction evidence="1">
        <text>adenosylcob(III)inamide + ATP = adenosylcob(III)inamide phosphate + ADP + H(+)</text>
        <dbReference type="Rhea" id="RHEA:15769"/>
        <dbReference type="ChEBI" id="CHEBI:2480"/>
        <dbReference type="ChEBI" id="CHEBI:15378"/>
        <dbReference type="ChEBI" id="CHEBI:30616"/>
        <dbReference type="ChEBI" id="CHEBI:58502"/>
        <dbReference type="ChEBI" id="CHEBI:456216"/>
        <dbReference type="EC" id="2.7.1.156"/>
    </reaction>
</comment>
<name>A0ABU4W916_9FUSO</name>
<dbReference type="GO" id="GO:0043752">
    <property type="term" value="F:adenosylcobinamide kinase activity"/>
    <property type="evidence" value="ECO:0007669"/>
    <property type="project" value="UniProtKB-EC"/>
</dbReference>
<evidence type="ECO:0000256" key="6">
    <source>
        <dbReference type="ARBA" id="ARBA00005159"/>
    </source>
</evidence>
<evidence type="ECO:0000313" key="18">
    <source>
        <dbReference type="EMBL" id="MDX8335719.1"/>
    </source>
</evidence>